<evidence type="ECO:0000259" key="7">
    <source>
        <dbReference type="PROSITE" id="PS51012"/>
    </source>
</evidence>
<comment type="subcellular location">
    <subcellularLocation>
        <location evidence="6">Cell membrane</location>
        <topology evidence="6">Multi-pass membrane protein</topology>
    </subcellularLocation>
    <subcellularLocation>
        <location evidence="1">Membrane</location>
        <topology evidence="1">Multi-pass membrane protein</topology>
    </subcellularLocation>
</comment>
<keyword evidence="5" id="KW-0046">Antibiotic resistance</keyword>
<dbReference type="RefSeq" id="WP_161928068.1">
    <property type="nucleotide sequence ID" value="NZ_BJOU01000006.1"/>
</dbReference>
<feature type="transmembrane region" description="Helical" evidence="6">
    <location>
        <begin position="108"/>
        <end position="127"/>
    </location>
</feature>
<evidence type="ECO:0000313" key="9">
    <source>
        <dbReference type="Proteomes" id="UP000444980"/>
    </source>
</evidence>
<comment type="caution">
    <text evidence="8">The sequence shown here is derived from an EMBL/GenBank/DDBJ whole genome shotgun (WGS) entry which is preliminary data.</text>
</comment>
<organism evidence="8 9">
    <name type="scientific">Gordonia crocea</name>
    <dbReference type="NCBI Taxonomy" id="589162"/>
    <lineage>
        <taxon>Bacteria</taxon>
        <taxon>Bacillati</taxon>
        <taxon>Actinomycetota</taxon>
        <taxon>Actinomycetes</taxon>
        <taxon>Mycobacteriales</taxon>
        <taxon>Gordoniaceae</taxon>
        <taxon>Gordonia</taxon>
    </lineage>
</organism>
<feature type="transmembrane region" description="Helical" evidence="6">
    <location>
        <begin position="53"/>
        <end position="77"/>
    </location>
</feature>
<dbReference type="InterPro" id="IPR051784">
    <property type="entry name" value="Nod_factor_ABC_transporter"/>
</dbReference>
<reference evidence="9" key="1">
    <citation type="submission" date="2019-06" db="EMBL/GenBank/DDBJ databases">
        <title>Gordonia isolated from sludge of a wastewater treatment plant.</title>
        <authorList>
            <person name="Tamura T."/>
            <person name="Aoyama K."/>
            <person name="Kang Y."/>
            <person name="Saito S."/>
            <person name="Akiyama N."/>
            <person name="Yazawa K."/>
            <person name="Gonoi T."/>
            <person name="Mikami Y."/>
        </authorList>
    </citation>
    <scope>NUCLEOTIDE SEQUENCE [LARGE SCALE GENOMIC DNA]</scope>
    <source>
        <strain evidence="9">NBRC 107697</strain>
    </source>
</reference>
<evidence type="ECO:0000313" key="8">
    <source>
        <dbReference type="EMBL" id="GED98645.1"/>
    </source>
</evidence>
<evidence type="ECO:0000256" key="6">
    <source>
        <dbReference type="RuleBase" id="RU361157"/>
    </source>
</evidence>
<keyword evidence="6" id="KW-0813">Transport</keyword>
<dbReference type="OrthoDB" id="4130984at2"/>
<keyword evidence="3 6" id="KW-1133">Transmembrane helix</keyword>
<dbReference type="EMBL" id="BJOU01000006">
    <property type="protein sequence ID" value="GED98645.1"/>
    <property type="molecule type" value="Genomic_DNA"/>
</dbReference>
<proteinExistence type="inferred from homology"/>
<keyword evidence="6" id="KW-1003">Cell membrane</keyword>
<keyword evidence="2 6" id="KW-0812">Transmembrane</keyword>
<evidence type="ECO:0000256" key="2">
    <source>
        <dbReference type="ARBA" id="ARBA00022692"/>
    </source>
</evidence>
<evidence type="ECO:0000256" key="5">
    <source>
        <dbReference type="ARBA" id="ARBA00023251"/>
    </source>
</evidence>
<protein>
    <recommendedName>
        <fullName evidence="6">Transport permease protein</fullName>
    </recommendedName>
</protein>
<evidence type="ECO:0000256" key="4">
    <source>
        <dbReference type="ARBA" id="ARBA00023136"/>
    </source>
</evidence>
<feature type="transmembrane region" description="Helical" evidence="6">
    <location>
        <begin position="21"/>
        <end position="41"/>
    </location>
</feature>
<dbReference type="Proteomes" id="UP000444980">
    <property type="component" value="Unassembled WGS sequence"/>
</dbReference>
<dbReference type="PIRSF" id="PIRSF006648">
    <property type="entry name" value="DrrB"/>
    <property type="match status" value="1"/>
</dbReference>
<name>A0A7I9UZV0_9ACTN</name>
<dbReference type="GO" id="GO:0140359">
    <property type="term" value="F:ABC-type transporter activity"/>
    <property type="evidence" value="ECO:0007669"/>
    <property type="project" value="InterPro"/>
</dbReference>
<sequence length="252" mass="26238">MSDIAVMTRRGLVLMDRSPMTVATAAAMPTILLLLMSVSFGKMVMPQAGLAEYVQYAAPVFATMGVLFGSLSTAIAAHQDRTSGFDDRLRTLPISPIAPLAGRIVADIARNALTLAVITVVAVALGFRFQNGLLGGVVYFAIPLAVGFGVAWFMVAVAMMADSAESAVGALNAMLLLMTFFSTGLVKLGDFPGWAQPIATANPVSRIAAAMRNATTAGESVFGSDAVISLAWAVGLTLVFGVVATRAYSRAR</sequence>
<dbReference type="AlphaFoldDB" id="A0A7I9UZV0"/>
<feature type="transmembrane region" description="Helical" evidence="6">
    <location>
        <begin position="226"/>
        <end position="248"/>
    </location>
</feature>
<feature type="domain" description="ABC transmembrane type-2" evidence="7">
    <location>
        <begin position="20"/>
        <end position="251"/>
    </location>
</feature>
<comment type="similarity">
    <text evidence="6">Belongs to the ABC-2 integral membrane protein family.</text>
</comment>
<dbReference type="InterPro" id="IPR047817">
    <property type="entry name" value="ABC2_TM_bact-type"/>
</dbReference>
<evidence type="ECO:0000256" key="1">
    <source>
        <dbReference type="ARBA" id="ARBA00004141"/>
    </source>
</evidence>
<evidence type="ECO:0000256" key="3">
    <source>
        <dbReference type="ARBA" id="ARBA00022989"/>
    </source>
</evidence>
<dbReference type="PANTHER" id="PTHR43229:SF2">
    <property type="entry name" value="NODULATION PROTEIN J"/>
    <property type="match status" value="1"/>
</dbReference>
<dbReference type="GO" id="GO:0043190">
    <property type="term" value="C:ATP-binding cassette (ABC) transporter complex"/>
    <property type="evidence" value="ECO:0007669"/>
    <property type="project" value="InterPro"/>
</dbReference>
<dbReference type="PROSITE" id="PS51012">
    <property type="entry name" value="ABC_TM2"/>
    <property type="match status" value="1"/>
</dbReference>
<feature type="transmembrane region" description="Helical" evidence="6">
    <location>
        <begin position="133"/>
        <end position="155"/>
    </location>
</feature>
<dbReference type="PANTHER" id="PTHR43229">
    <property type="entry name" value="NODULATION PROTEIN J"/>
    <property type="match status" value="1"/>
</dbReference>
<gene>
    <name evidence="8" type="primary">drrC_2</name>
    <name evidence="8" type="ORF">nbrc107697_26840</name>
</gene>
<dbReference type="Pfam" id="PF01061">
    <property type="entry name" value="ABC2_membrane"/>
    <property type="match status" value="1"/>
</dbReference>
<feature type="transmembrane region" description="Helical" evidence="6">
    <location>
        <begin position="167"/>
        <end position="186"/>
    </location>
</feature>
<dbReference type="GO" id="GO:0046677">
    <property type="term" value="P:response to antibiotic"/>
    <property type="evidence" value="ECO:0007669"/>
    <property type="project" value="UniProtKB-KW"/>
</dbReference>
<dbReference type="InterPro" id="IPR013525">
    <property type="entry name" value="ABC2_TM"/>
</dbReference>
<dbReference type="InterPro" id="IPR000412">
    <property type="entry name" value="ABC_2_transport"/>
</dbReference>
<keyword evidence="4 6" id="KW-0472">Membrane</keyword>
<accession>A0A7I9UZV0</accession>
<keyword evidence="9" id="KW-1185">Reference proteome</keyword>